<dbReference type="InterPro" id="IPR002818">
    <property type="entry name" value="DJ-1/PfpI"/>
</dbReference>
<dbReference type="AlphaFoldDB" id="A0A9P3GG08"/>
<reference evidence="2 3" key="1">
    <citation type="submission" date="2021-08" db="EMBL/GenBank/DDBJ databases">
        <title>Draft Genome Sequence of Phanerochaete sordida strain YK-624.</title>
        <authorList>
            <person name="Mori T."/>
            <person name="Dohra H."/>
            <person name="Suzuki T."/>
            <person name="Kawagishi H."/>
            <person name="Hirai H."/>
        </authorList>
    </citation>
    <scope>NUCLEOTIDE SEQUENCE [LARGE SCALE GENOMIC DNA]</scope>
    <source>
        <strain evidence="2 3">YK-624</strain>
    </source>
</reference>
<keyword evidence="2" id="KW-0315">Glutamine amidotransferase</keyword>
<dbReference type="PANTHER" id="PTHR43130:SF7">
    <property type="entry name" value="DJ-1_PFPI DOMAIN-CONTAINING PROTEIN"/>
    <property type="match status" value="1"/>
</dbReference>
<protein>
    <submittedName>
        <fullName evidence="2">Class I glutamine amidotransferase-like protein</fullName>
    </submittedName>
</protein>
<comment type="caution">
    <text evidence="2">The sequence shown here is derived from an EMBL/GenBank/DDBJ whole genome shotgun (WGS) entry which is preliminary data.</text>
</comment>
<dbReference type="Gene3D" id="3.40.50.880">
    <property type="match status" value="1"/>
</dbReference>
<dbReference type="SUPFAM" id="SSF52317">
    <property type="entry name" value="Class I glutamine amidotransferase-like"/>
    <property type="match status" value="1"/>
</dbReference>
<dbReference type="InterPro" id="IPR029062">
    <property type="entry name" value="Class_I_gatase-like"/>
</dbReference>
<evidence type="ECO:0000259" key="1">
    <source>
        <dbReference type="Pfam" id="PF01965"/>
    </source>
</evidence>
<dbReference type="OrthoDB" id="543156at2759"/>
<proteinExistence type="predicted"/>
<evidence type="ECO:0000313" key="2">
    <source>
        <dbReference type="EMBL" id="GJE94235.1"/>
    </source>
</evidence>
<dbReference type="Proteomes" id="UP000703269">
    <property type="component" value="Unassembled WGS sequence"/>
</dbReference>
<keyword evidence="3" id="KW-1185">Reference proteome</keyword>
<dbReference type="PANTHER" id="PTHR43130">
    <property type="entry name" value="ARAC-FAMILY TRANSCRIPTIONAL REGULATOR"/>
    <property type="match status" value="1"/>
</dbReference>
<name>A0A9P3GG08_9APHY</name>
<dbReference type="Pfam" id="PF01965">
    <property type="entry name" value="DJ-1_PfpI"/>
    <property type="match status" value="1"/>
</dbReference>
<gene>
    <name evidence="2" type="ORF">PsYK624_104030</name>
</gene>
<sequence>MAPLRVGVLLAGKMAQFLDVAPVDILTMFTKSQLQEAGVADSIIAQGVDMELLYIAAQGSGLFQLTAGLRVEVTHGFDNTGQLDYLLVPGGTSPHYHASEAEKAFVRAQLPQLQALLGICTGAFVVAEAGVLDGVTATGPRGLLPMYRKAAPEVRWVEKRWEVEGKIWTSGGVANGNDLMAAFVRKTFPQLAEFILSVTDTGDRGQFYPDQV</sequence>
<evidence type="ECO:0000313" key="3">
    <source>
        <dbReference type="Proteomes" id="UP000703269"/>
    </source>
</evidence>
<organism evidence="2 3">
    <name type="scientific">Phanerochaete sordida</name>
    <dbReference type="NCBI Taxonomy" id="48140"/>
    <lineage>
        <taxon>Eukaryota</taxon>
        <taxon>Fungi</taxon>
        <taxon>Dikarya</taxon>
        <taxon>Basidiomycota</taxon>
        <taxon>Agaricomycotina</taxon>
        <taxon>Agaricomycetes</taxon>
        <taxon>Polyporales</taxon>
        <taxon>Phanerochaetaceae</taxon>
        <taxon>Phanerochaete</taxon>
    </lineage>
</organism>
<dbReference type="InterPro" id="IPR052158">
    <property type="entry name" value="INH-QAR"/>
</dbReference>
<dbReference type="EMBL" id="BPQB01000038">
    <property type="protein sequence ID" value="GJE94235.1"/>
    <property type="molecule type" value="Genomic_DNA"/>
</dbReference>
<accession>A0A9P3GG08</accession>
<feature type="domain" description="DJ-1/PfpI" evidence="1">
    <location>
        <begin position="49"/>
        <end position="185"/>
    </location>
</feature>